<dbReference type="EMBL" id="FZOT01000022">
    <property type="protein sequence ID" value="SNT28757.1"/>
    <property type="molecule type" value="Genomic_DNA"/>
</dbReference>
<dbReference type="GO" id="GO:0016817">
    <property type="term" value="F:hydrolase activity, acting on acid anhydrides"/>
    <property type="evidence" value="ECO:0007669"/>
    <property type="project" value="InterPro"/>
</dbReference>
<gene>
    <name evidence="4" type="ORF">SAMN06265795_12227</name>
</gene>
<evidence type="ECO:0000256" key="1">
    <source>
        <dbReference type="SAM" id="MobiDB-lite"/>
    </source>
</evidence>
<evidence type="ECO:0000259" key="3">
    <source>
        <dbReference type="Pfam" id="PF08707"/>
    </source>
</evidence>
<dbReference type="Pfam" id="PF08707">
    <property type="entry name" value="PriCT_2"/>
    <property type="match status" value="1"/>
</dbReference>
<feature type="compositionally biased region" description="Low complexity" evidence="1">
    <location>
        <begin position="307"/>
        <end position="316"/>
    </location>
</feature>
<dbReference type="Proteomes" id="UP000198284">
    <property type="component" value="Unassembled WGS sequence"/>
</dbReference>
<dbReference type="InterPro" id="IPR007936">
    <property type="entry name" value="VapE-like_dom"/>
</dbReference>
<feature type="domain" description="Primase C-terminal 2" evidence="3">
    <location>
        <begin position="211"/>
        <end position="282"/>
    </location>
</feature>
<dbReference type="PANTHER" id="PTHR34985">
    <property type="entry name" value="SLR0554 PROTEIN"/>
    <property type="match status" value="1"/>
</dbReference>
<proteinExistence type="predicted"/>
<dbReference type="InterPro" id="IPR014819">
    <property type="entry name" value="PriCT_2"/>
</dbReference>
<accession>A0A239LDP2</accession>
<name>A0A239LDP2_9BURK</name>
<evidence type="ECO:0000313" key="5">
    <source>
        <dbReference type="Proteomes" id="UP000198284"/>
    </source>
</evidence>
<keyword evidence="5" id="KW-1185">Reference proteome</keyword>
<sequence>MTTPDAIIDIALVPASLRRRCQWLLWRFEPGDKKPKKMPYYSSGNRRVGKQGDEADRAALVTLDQALQVVQASNGRYSGVGFAFLPGDGLIGIDIDGCIKRETGEITEMAQKIIDACASYTEYSPSGTGVHIIVAGESDTFKSNEIGLEVFCGRQYFTFTAKPYMGCSSEIAPISATVLNRLRITVKGAKHVARTAAAPMVGPVDERAKLESALAVIPADCGYDEWIRVGMGIYDALGEAGLGVWDYWSSKASKYGGLKDLESHWKSFGGGSITAATVYKMAVDRGWRPPKPAREKPVPALKAASTPVPAGAVAPGPHDEDEKTWRDGLIVKPRGGLEDCRENVYIVLMNDDQLKGLIALNEFSQLQVKRRVPPWGGEVGEWTEADDFKLGHYLVDHYNILIKSDGAIEKAVAQAARENQFNPVVEYLRSLEWDGEPRLHLWLTEAMGAEPTRYNALIGTLFLMSMVARAFHPGCQMDYMPVFEGGQGAGKSSALRVLGGDWYSETPFKIGDKDAYLAIQGVWLYEIAELDSFNKADSTSIKAFITNKTDRFRAPYGRRMLNVLRRTCFAATTNQDEYLKDSTGNRRSWPVRCGMIQLERLAEMRDQLFAEAVNLIDQGHKWHPTREEQRELIEPEQEARELADPWEPRIQRYVDGQPLYLGGTPPAGGAINEVTSEELLTKALEIEIGKISGAKTETMRIASVMKRLGWEKKRQPSGRREWYYARPKELPVAPAEQGVEDDLPI</sequence>
<dbReference type="PANTHER" id="PTHR34985:SF1">
    <property type="entry name" value="SLR0554 PROTEIN"/>
    <property type="match status" value="1"/>
</dbReference>
<dbReference type="AlphaFoldDB" id="A0A239LDP2"/>
<organism evidence="4 5">
    <name type="scientific">Noviherbaspirillum humi</name>
    <dbReference type="NCBI Taxonomy" id="1688639"/>
    <lineage>
        <taxon>Bacteria</taxon>
        <taxon>Pseudomonadati</taxon>
        <taxon>Pseudomonadota</taxon>
        <taxon>Betaproteobacteria</taxon>
        <taxon>Burkholderiales</taxon>
        <taxon>Oxalobacteraceae</taxon>
        <taxon>Noviherbaspirillum</taxon>
    </lineage>
</organism>
<reference evidence="4 5" key="1">
    <citation type="submission" date="2017-06" db="EMBL/GenBank/DDBJ databases">
        <authorList>
            <person name="Kim H.J."/>
            <person name="Triplett B.A."/>
        </authorList>
    </citation>
    <scope>NUCLEOTIDE SEQUENCE [LARGE SCALE GENOMIC DNA]</scope>
    <source>
        <strain evidence="4 5">U15</strain>
    </source>
</reference>
<protein>
    <submittedName>
        <fullName evidence="4">Predicted P-loop ATPase and inactivated derivatives</fullName>
    </submittedName>
</protein>
<evidence type="ECO:0000259" key="2">
    <source>
        <dbReference type="Pfam" id="PF05272"/>
    </source>
</evidence>
<feature type="domain" description="Virulence-associated protein E-like" evidence="2">
    <location>
        <begin position="428"/>
        <end position="640"/>
    </location>
</feature>
<dbReference type="RefSeq" id="WP_176442598.1">
    <property type="nucleotide sequence ID" value="NZ_FZOT01000022.1"/>
</dbReference>
<evidence type="ECO:0000313" key="4">
    <source>
        <dbReference type="EMBL" id="SNT28757.1"/>
    </source>
</evidence>
<dbReference type="Pfam" id="PF05272">
    <property type="entry name" value="VapE-like_dom"/>
    <property type="match status" value="1"/>
</dbReference>
<feature type="region of interest" description="Disordered" evidence="1">
    <location>
        <begin position="289"/>
        <end position="323"/>
    </location>
</feature>